<dbReference type="AlphaFoldDB" id="E0XSU6"/>
<dbReference type="PANTHER" id="PTHR47197:SF3">
    <property type="entry name" value="DIHYDRO-HEME D1 DEHYDROGENASE"/>
    <property type="match status" value="1"/>
</dbReference>
<accession>E0XSU6</accession>
<dbReference type="InterPro" id="IPR015943">
    <property type="entry name" value="WD40/YVTN_repeat-like_dom_sf"/>
</dbReference>
<dbReference type="InterPro" id="IPR051200">
    <property type="entry name" value="Host-pathogen_enzymatic-act"/>
</dbReference>
<dbReference type="Gene3D" id="2.130.10.10">
    <property type="entry name" value="YVTN repeat-like/Quinoprotein amine dehydrogenase"/>
    <property type="match status" value="2"/>
</dbReference>
<dbReference type="SUPFAM" id="SSF50974">
    <property type="entry name" value="Nitrous oxide reductase, N-terminal domain"/>
    <property type="match status" value="1"/>
</dbReference>
<organism evidence="2">
    <name type="scientific">uncultured beta proteobacterium HF0130_04F21</name>
    <dbReference type="NCBI Taxonomy" id="710819"/>
    <lineage>
        <taxon>Bacteria</taxon>
        <taxon>Pseudomonadati</taxon>
        <taxon>Pseudomonadota</taxon>
        <taxon>Betaproteobacteria</taxon>
        <taxon>Nitrosomonadales</taxon>
        <taxon>Nitrosomonadaceae</taxon>
        <taxon>environmental samples</taxon>
    </lineage>
</organism>
<dbReference type="PANTHER" id="PTHR47197">
    <property type="entry name" value="PROTEIN NIRF"/>
    <property type="match status" value="1"/>
</dbReference>
<feature type="compositionally biased region" description="Basic and acidic residues" evidence="1">
    <location>
        <begin position="137"/>
        <end position="153"/>
    </location>
</feature>
<dbReference type="InterPro" id="IPR011045">
    <property type="entry name" value="N2O_reductase_N"/>
</dbReference>
<dbReference type="PROSITE" id="PS51257">
    <property type="entry name" value="PROKAR_LIPOPROTEIN"/>
    <property type="match status" value="1"/>
</dbReference>
<sequence length="364" mass="40217">MSIIYQKINKTKMHSTFFIILAFLLIGCSKNSDFSDSMAYVTNQKGGVLAISLDDFTILRELDVGSGARGIGITSDGKTIVVAVRESNDLAIIDSETFSIKERIYIGENPEFVRVKENLAFVSFEPAAIGGPPPKPGSKEESDLKRKRQEEDEKPARVAVVDLNLGKKITEIQGGMETEGIEFSFDEKKIIVTNEADENLSVHEISSGNLIKKIDTSTYGNRPRGIKRSPTGEFYLASIEYGDRLVKLDKNFDVIKDVETGPVPYGISFTGDGKLVYVALSKGKSLQVFDSESLKEVKKISTGNRCWHFSFTPNENEIIVACGRSNEILVIDTDSGKQIKKFSDQKMPWGVVTYPKSMGSLDLP</sequence>
<protein>
    <submittedName>
        <fullName evidence="2">Uncharacterized conserved protein</fullName>
    </submittedName>
</protein>
<reference evidence="2" key="1">
    <citation type="journal article" date="2011" name="Environ. Microbiol.">
        <title>Time-series analyses of Monterey Bay coastal microbial picoplankton using a 'genome proxy' microarray.</title>
        <authorList>
            <person name="Rich V.I."/>
            <person name="Pham V.D."/>
            <person name="Eppley J."/>
            <person name="Shi Y."/>
            <person name="DeLong E.F."/>
        </authorList>
    </citation>
    <scope>NUCLEOTIDE SEQUENCE</scope>
</reference>
<evidence type="ECO:0000313" key="2">
    <source>
        <dbReference type="EMBL" id="ADI17464.1"/>
    </source>
</evidence>
<name>E0XSU6_9PROT</name>
<dbReference type="EMBL" id="GU474866">
    <property type="protein sequence ID" value="ADI17464.1"/>
    <property type="molecule type" value="Genomic_DNA"/>
</dbReference>
<proteinExistence type="predicted"/>
<evidence type="ECO:0000256" key="1">
    <source>
        <dbReference type="SAM" id="MobiDB-lite"/>
    </source>
</evidence>
<feature type="region of interest" description="Disordered" evidence="1">
    <location>
        <begin position="127"/>
        <end position="153"/>
    </location>
</feature>